<evidence type="ECO:0000313" key="6">
    <source>
        <dbReference type="EMBL" id="KLK91306.1"/>
    </source>
</evidence>
<protein>
    <submittedName>
        <fullName evidence="6">LysR family transcriptional regulator</fullName>
    </submittedName>
</protein>
<dbReference type="RefSeq" id="WP_047190937.1">
    <property type="nucleotide sequence ID" value="NZ_LCYG01000056.1"/>
</dbReference>
<dbReference type="SUPFAM" id="SSF46785">
    <property type="entry name" value="Winged helix' DNA-binding domain"/>
    <property type="match status" value="1"/>
</dbReference>
<dbReference type="InterPro" id="IPR036390">
    <property type="entry name" value="WH_DNA-bd_sf"/>
</dbReference>
<dbReference type="Pfam" id="PF00126">
    <property type="entry name" value="HTH_1"/>
    <property type="match status" value="1"/>
</dbReference>
<evidence type="ECO:0000313" key="7">
    <source>
        <dbReference type="Proteomes" id="UP000035489"/>
    </source>
</evidence>
<keyword evidence="7" id="KW-1185">Reference proteome</keyword>
<keyword evidence="3" id="KW-0238">DNA-binding</keyword>
<organism evidence="6 7">
    <name type="scientific">Microvirga vignae</name>
    <dbReference type="NCBI Taxonomy" id="1225564"/>
    <lineage>
        <taxon>Bacteria</taxon>
        <taxon>Pseudomonadati</taxon>
        <taxon>Pseudomonadota</taxon>
        <taxon>Alphaproteobacteria</taxon>
        <taxon>Hyphomicrobiales</taxon>
        <taxon>Methylobacteriaceae</taxon>
        <taxon>Microvirga</taxon>
    </lineage>
</organism>
<dbReference type="PROSITE" id="PS50931">
    <property type="entry name" value="HTH_LYSR"/>
    <property type="match status" value="1"/>
</dbReference>
<feature type="domain" description="HTH lysR-type" evidence="5">
    <location>
        <begin position="4"/>
        <end position="61"/>
    </location>
</feature>
<evidence type="ECO:0000256" key="3">
    <source>
        <dbReference type="ARBA" id="ARBA00023125"/>
    </source>
</evidence>
<comment type="similarity">
    <text evidence="1">Belongs to the LysR transcriptional regulatory family.</text>
</comment>
<name>A0A0H1R919_9HYPH</name>
<evidence type="ECO:0000256" key="4">
    <source>
        <dbReference type="ARBA" id="ARBA00023163"/>
    </source>
</evidence>
<dbReference type="GO" id="GO:0043565">
    <property type="term" value="F:sequence-specific DNA binding"/>
    <property type="evidence" value="ECO:0007669"/>
    <property type="project" value="TreeGrafter"/>
</dbReference>
<dbReference type="SUPFAM" id="SSF53850">
    <property type="entry name" value="Periplasmic binding protein-like II"/>
    <property type="match status" value="1"/>
</dbReference>
<dbReference type="STRING" id="1225564.AA309_20815"/>
<dbReference type="GO" id="GO:0003700">
    <property type="term" value="F:DNA-binding transcription factor activity"/>
    <property type="evidence" value="ECO:0007669"/>
    <property type="project" value="InterPro"/>
</dbReference>
<dbReference type="InterPro" id="IPR036388">
    <property type="entry name" value="WH-like_DNA-bd_sf"/>
</dbReference>
<evidence type="ECO:0000256" key="1">
    <source>
        <dbReference type="ARBA" id="ARBA00009437"/>
    </source>
</evidence>
<dbReference type="GO" id="GO:0010628">
    <property type="term" value="P:positive regulation of gene expression"/>
    <property type="evidence" value="ECO:0007669"/>
    <property type="project" value="TreeGrafter"/>
</dbReference>
<dbReference type="Gene3D" id="1.10.10.10">
    <property type="entry name" value="Winged helix-like DNA-binding domain superfamily/Winged helix DNA-binding domain"/>
    <property type="match status" value="1"/>
</dbReference>
<keyword evidence="4" id="KW-0804">Transcription</keyword>
<dbReference type="InterPro" id="IPR005119">
    <property type="entry name" value="LysR_subst-bd"/>
</dbReference>
<dbReference type="PANTHER" id="PTHR30427">
    <property type="entry name" value="TRANSCRIPTIONAL ACTIVATOR PROTEIN LYSR"/>
    <property type="match status" value="1"/>
</dbReference>
<dbReference type="EMBL" id="LCYG01000056">
    <property type="protein sequence ID" value="KLK91306.1"/>
    <property type="molecule type" value="Genomic_DNA"/>
</dbReference>
<reference evidence="6 7" key="1">
    <citation type="submission" date="2015-05" db="EMBL/GenBank/DDBJ databases">
        <title>Draft genome sequence of Microvirga vignae strain BR3299, a novel nitrogen fixing bacteria isolated from Brazil semi-aired region.</title>
        <authorList>
            <person name="Zilli J.E."/>
            <person name="Passos S.R."/>
            <person name="Leite J."/>
            <person name="Baldani J.I."/>
            <person name="Xavier G.R."/>
            <person name="Rumjaneck N.G."/>
            <person name="Simoes-Araujo J.L."/>
        </authorList>
    </citation>
    <scope>NUCLEOTIDE SEQUENCE [LARGE SCALE GENOMIC DNA]</scope>
    <source>
        <strain evidence="6 7">BR3299</strain>
    </source>
</reference>
<dbReference type="AlphaFoldDB" id="A0A0H1R919"/>
<comment type="caution">
    <text evidence="6">The sequence shown here is derived from an EMBL/GenBank/DDBJ whole genome shotgun (WGS) entry which is preliminary data.</text>
</comment>
<keyword evidence="2" id="KW-0805">Transcription regulation</keyword>
<dbReference type="PATRIC" id="fig|1225564.3.peg.5492"/>
<dbReference type="InterPro" id="IPR000847">
    <property type="entry name" value="LysR_HTH_N"/>
</dbReference>
<dbReference type="PRINTS" id="PR00039">
    <property type="entry name" value="HTHLYSR"/>
</dbReference>
<proteinExistence type="inferred from homology"/>
<gene>
    <name evidence="6" type="ORF">AA309_20815</name>
</gene>
<sequence length="311" mass="34417">MARLNPRQIEAFRSVMVTGGITPAAEMMNVTQPAVSRLIRDLEASVALKLFEREGSRLTPSSEAILLFREVDRLYLGLDQIARAADDIRSHKNIVLRIATVPSLVKPYLHEVISGVLGRQADLPLVIDVESTSHISEMMAANRYDLGFIYGSPRSTTTSVETLYTTRAVAAVAPDHELATHEKLTIEDLCNFRVLIPGRKTPLRVELDRILARKELTTATAVETSMLNCCYLAASGTGVAIVDPVTVMGAEVKLVQKPFIPEIPISYLAVKPPQSAKNQIVDHLVDEMRRLITQQLHHASNDDIDYRPQES</sequence>
<evidence type="ECO:0000256" key="2">
    <source>
        <dbReference type="ARBA" id="ARBA00023015"/>
    </source>
</evidence>
<dbReference type="PANTHER" id="PTHR30427:SF1">
    <property type="entry name" value="TRANSCRIPTIONAL ACTIVATOR PROTEIN LYSR"/>
    <property type="match status" value="1"/>
</dbReference>
<dbReference type="Proteomes" id="UP000035489">
    <property type="component" value="Unassembled WGS sequence"/>
</dbReference>
<dbReference type="Pfam" id="PF03466">
    <property type="entry name" value="LysR_substrate"/>
    <property type="match status" value="1"/>
</dbReference>
<evidence type="ECO:0000259" key="5">
    <source>
        <dbReference type="PROSITE" id="PS50931"/>
    </source>
</evidence>
<dbReference type="Gene3D" id="3.40.190.290">
    <property type="match status" value="1"/>
</dbReference>
<accession>A0A0H1R919</accession>